<dbReference type="Gene3D" id="3.30.590.20">
    <property type="match status" value="1"/>
</dbReference>
<evidence type="ECO:0000256" key="5">
    <source>
        <dbReference type="ARBA" id="ARBA00022684"/>
    </source>
</evidence>
<evidence type="ECO:0000256" key="1">
    <source>
        <dbReference type="ARBA" id="ARBA00005006"/>
    </source>
</evidence>
<dbReference type="PANTHER" id="PTHR34378">
    <property type="entry name" value="GLUTAMATE--CYSTEINE LIGASE, CHLOROPLASTIC"/>
    <property type="match status" value="1"/>
</dbReference>
<dbReference type="PIRSF" id="PIRSF017901">
    <property type="entry name" value="GCL"/>
    <property type="match status" value="1"/>
</dbReference>
<dbReference type="PANTHER" id="PTHR34378:SF1">
    <property type="entry name" value="GLUTAMATE--CYSTEINE LIGASE, CHLOROPLASTIC"/>
    <property type="match status" value="1"/>
</dbReference>
<dbReference type="STRING" id="53254.SAMN05660750_01755"/>
<dbReference type="AlphaFoldDB" id="A0A0Q3I083"/>
<evidence type="ECO:0000256" key="6">
    <source>
        <dbReference type="ARBA" id="ARBA00022741"/>
    </source>
</evidence>
<dbReference type="InterPro" id="IPR014746">
    <property type="entry name" value="Gln_synth/guanido_kin_cat_dom"/>
</dbReference>
<comment type="similarity">
    <text evidence="10">Belongs to the glutamate--cysteine ligase type 2 family. EgtA subfamily.</text>
</comment>
<keyword evidence="8" id="KW-0809">Transit peptide</keyword>
<reference evidence="11 13" key="1">
    <citation type="submission" date="2015-10" db="EMBL/GenBank/DDBJ databases">
        <title>Draft genome of Bosea thiooxidans.</title>
        <authorList>
            <person name="Wang X."/>
        </authorList>
    </citation>
    <scope>NUCLEOTIDE SEQUENCE [LARGE SCALE GENOMIC DNA]</scope>
    <source>
        <strain evidence="11 13">CGMCC 9174</strain>
    </source>
</reference>
<proteinExistence type="inferred from homology"/>
<dbReference type="SUPFAM" id="SSF55931">
    <property type="entry name" value="Glutamine synthetase/guanido kinase"/>
    <property type="match status" value="1"/>
</dbReference>
<dbReference type="RefSeq" id="WP_055730270.1">
    <property type="nucleotide sequence ID" value="NZ_FUYX01000004.1"/>
</dbReference>
<sequence>MARDVSDSTPIGSKDELVSWIEAGEKPASSFRIGTEHEKFPFYRSDLAPVPYEGRAGAGGIRALLEGMQQRLGWEPIVDAGNIIGLAGPEGGGAISLEPGGQFELSGAPLETLHETQAELAAHIADVKAVAVPHGIGFAALGASPLWTRAETPVMPKGRYKIMANYMPKVGTLGLDMMFRTCTVQVNLDFATEADMVRKLRVSLALQPLATALFASSPFLERKLNGFQSMRSEIWRDTDNARSGMLAFAFDEGMSYEGYVDWALDVPMYFVKRGDTYHDVAGASFRDLLAGTLPQLPGERATMSDWANHLSTLFPEVRLKRFLEMRGADAGPPEMLTALPAFWVGLLYDTSALDAAWDLVRGWSAQERQALRDAVPKQGLAATVAGRPLHEVAAEVLELSRAGLARRARADGAGQDESVFLAPLHEIVARRRSLAQDLEERFRSAWNGKVEPVMTELAL</sequence>
<name>A0A0Q3I083_9HYPH</name>
<evidence type="ECO:0000313" key="12">
    <source>
        <dbReference type="EMBL" id="SKB67046.1"/>
    </source>
</evidence>
<dbReference type="InterPro" id="IPR035434">
    <property type="entry name" value="GCL_bact_plant"/>
</dbReference>
<dbReference type="Pfam" id="PF04107">
    <property type="entry name" value="GCS2"/>
    <property type="match status" value="1"/>
</dbReference>
<keyword evidence="9" id="KW-1015">Disulfide bond</keyword>
<reference evidence="12 14" key="2">
    <citation type="submission" date="2017-02" db="EMBL/GenBank/DDBJ databases">
        <authorList>
            <person name="Peterson S.W."/>
        </authorList>
    </citation>
    <scope>NUCLEOTIDE SEQUENCE [LARGE SCALE GENOMIC DNA]</scope>
    <source>
        <strain evidence="12 14">DSM 9653</strain>
    </source>
</reference>
<comment type="subunit">
    <text evidence="3">Homodimer or monomer when oxidized or reduced, respectively.</text>
</comment>
<comment type="pathway">
    <text evidence="1">Sulfur metabolism; glutathione biosynthesis; glutathione from L-cysteine and L-glutamate: step 1/2.</text>
</comment>
<dbReference type="InterPro" id="IPR011556">
    <property type="entry name" value="Glut_cys_lig_pln_type"/>
</dbReference>
<evidence type="ECO:0000313" key="14">
    <source>
        <dbReference type="Proteomes" id="UP000190130"/>
    </source>
</evidence>
<evidence type="ECO:0000256" key="3">
    <source>
        <dbReference type="ARBA" id="ARBA00011153"/>
    </source>
</evidence>
<evidence type="ECO:0000256" key="2">
    <source>
        <dbReference type="ARBA" id="ARBA00010253"/>
    </source>
</evidence>
<keyword evidence="7 10" id="KW-0067">ATP-binding</keyword>
<dbReference type="OrthoDB" id="9780152at2"/>
<evidence type="ECO:0000313" key="11">
    <source>
        <dbReference type="EMBL" id="KQK28415.1"/>
    </source>
</evidence>
<dbReference type="InterPro" id="IPR006336">
    <property type="entry name" value="GCS2"/>
</dbReference>
<dbReference type="Proteomes" id="UP000190130">
    <property type="component" value="Unassembled WGS sequence"/>
</dbReference>
<evidence type="ECO:0000256" key="9">
    <source>
        <dbReference type="ARBA" id="ARBA00023157"/>
    </source>
</evidence>
<dbReference type="EC" id="6.3.2.2" evidence="10"/>
<organism evidence="11 13">
    <name type="scientific">Bosea thiooxidans</name>
    <dbReference type="NCBI Taxonomy" id="53254"/>
    <lineage>
        <taxon>Bacteria</taxon>
        <taxon>Pseudomonadati</taxon>
        <taxon>Pseudomonadota</taxon>
        <taxon>Alphaproteobacteria</taxon>
        <taxon>Hyphomicrobiales</taxon>
        <taxon>Boseaceae</taxon>
        <taxon>Bosea</taxon>
    </lineage>
</organism>
<evidence type="ECO:0000256" key="8">
    <source>
        <dbReference type="ARBA" id="ARBA00022946"/>
    </source>
</evidence>
<evidence type="ECO:0000256" key="7">
    <source>
        <dbReference type="ARBA" id="ARBA00022840"/>
    </source>
</evidence>
<evidence type="ECO:0000256" key="4">
    <source>
        <dbReference type="ARBA" id="ARBA00022598"/>
    </source>
</evidence>
<keyword evidence="5" id="KW-0317">Glutathione biosynthesis</keyword>
<dbReference type="GO" id="GO:0005524">
    <property type="term" value="F:ATP binding"/>
    <property type="evidence" value="ECO:0007669"/>
    <property type="project" value="UniProtKB-UniRule"/>
</dbReference>
<comment type="similarity">
    <text evidence="2">Belongs to the carboxylate-amine ligase family. Glutamate--cysteine ligase type 2 subfamily.</text>
</comment>
<gene>
    <name evidence="11" type="ORF">ARD30_21985</name>
    <name evidence="12" type="ORF">SAMN05660750_01755</name>
</gene>
<protein>
    <recommendedName>
        <fullName evidence="10">Glutamate--cysteine ligase</fullName>
        <ecNumber evidence="10">6.3.2.2</ecNumber>
    </recommendedName>
</protein>
<dbReference type="GO" id="GO:0004357">
    <property type="term" value="F:glutamate-cysteine ligase activity"/>
    <property type="evidence" value="ECO:0007669"/>
    <property type="project" value="UniProtKB-UniRule"/>
</dbReference>
<dbReference type="NCBIfam" id="TIGR01436">
    <property type="entry name" value="glu_cys_lig_pln"/>
    <property type="match status" value="1"/>
</dbReference>
<dbReference type="GO" id="GO:0006750">
    <property type="term" value="P:glutathione biosynthetic process"/>
    <property type="evidence" value="ECO:0007669"/>
    <property type="project" value="UniProtKB-UniRule"/>
</dbReference>
<dbReference type="EMBL" id="LMAR01000073">
    <property type="protein sequence ID" value="KQK28415.1"/>
    <property type="molecule type" value="Genomic_DNA"/>
</dbReference>
<evidence type="ECO:0000256" key="10">
    <source>
        <dbReference type="PIRNR" id="PIRNR017901"/>
    </source>
</evidence>
<keyword evidence="4 10" id="KW-0436">Ligase</keyword>
<accession>A0A0Q3I083</accession>
<dbReference type="EMBL" id="FUYX01000004">
    <property type="protein sequence ID" value="SKB67046.1"/>
    <property type="molecule type" value="Genomic_DNA"/>
</dbReference>
<comment type="catalytic activity">
    <reaction evidence="10">
        <text>L-cysteine + L-glutamate + ATP = gamma-L-glutamyl-L-cysteine + ADP + phosphate + H(+)</text>
        <dbReference type="Rhea" id="RHEA:13285"/>
        <dbReference type="ChEBI" id="CHEBI:15378"/>
        <dbReference type="ChEBI" id="CHEBI:29985"/>
        <dbReference type="ChEBI" id="CHEBI:30616"/>
        <dbReference type="ChEBI" id="CHEBI:35235"/>
        <dbReference type="ChEBI" id="CHEBI:43474"/>
        <dbReference type="ChEBI" id="CHEBI:58173"/>
        <dbReference type="ChEBI" id="CHEBI:456216"/>
        <dbReference type="EC" id="6.3.2.2"/>
    </reaction>
</comment>
<comment type="function">
    <text evidence="10">Catalyzes the synthesis of gamma-glutamylcysteine (gamma-GC).</text>
</comment>
<keyword evidence="6 10" id="KW-0547">Nucleotide-binding</keyword>
<dbReference type="Proteomes" id="UP000051562">
    <property type="component" value="Unassembled WGS sequence"/>
</dbReference>
<evidence type="ECO:0000313" key="13">
    <source>
        <dbReference type="Proteomes" id="UP000051562"/>
    </source>
</evidence>
<keyword evidence="13" id="KW-1185">Reference proteome</keyword>